<accession>A0ABV7UUJ2</accession>
<name>A0ABV7UUJ2_9GAMM</name>
<dbReference type="EMBL" id="JBHRYF010000008">
    <property type="protein sequence ID" value="MFC3660329.1"/>
    <property type="molecule type" value="Genomic_DNA"/>
</dbReference>
<comment type="caution">
    <text evidence="2">The sequence shown here is derived from an EMBL/GenBank/DDBJ whole genome shotgun (WGS) entry which is preliminary data.</text>
</comment>
<evidence type="ECO:0000256" key="1">
    <source>
        <dbReference type="SAM" id="MobiDB-lite"/>
    </source>
</evidence>
<protein>
    <recommendedName>
        <fullName evidence="4">Sel1 repeat family protein</fullName>
    </recommendedName>
</protein>
<proteinExistence type="predicted"/>
<feature type="region of interest" description="Disordered" evidence="1">
    <location>
        <begin position="34"/>
        <end position="54"/>
    </location>
</feature>
<evidence type="ECO:0000313" key="2">
    <source>
        <dbReference type="EMBL" id="MFC3660329.1"/>
    </source>
</evidence>
<sequence length="295" mass="31535">MSKKDRHLIAGIIIVALGAGALLCLKGEHAGFTRETTQGEKNGIEPEPGRPALSNADSAPAELAIPAKYQFAGVSGVLAATDEADLLARYTPAQRELIGSFYAAYGVGRESGGKYAFSNVFSFHSADQLRWLVSQGFPTPDDVLAAAMMSDEELKTLSDRGNFKASAFYLGRQSAQLPKPGEAVNRAALAADVDHLKLAGDILSEGSAFGPYAYARYALASGQRGMALASLGYAKQLGDMRDDFALAFAEANPDIPPLEVLTGYQLVQSTSMKNPRLRDLSALARRPRFEVFPNE</sequence>
<keyword evidence="3" id="KW-1185">Reference proteome</keyword>
<evidence type="ECO:0000313" key="3">
    <source>
        <dbReference type="Proteomes" id="UP001595724"/>
    </source>
</evidence>
<gene>
    <name evidence="2" type="ORF">ACFOM9_09650</name>
</gene>
<organism evidence="2 3">
    <name type="scientific">Luteimonas notoginsengisoli</name>
    <dbReference type="NCBI Taxonomy" id="1578200"/>
    <lineage>
        <taxon>Bacteria</taxon>
        <taxon>Pseudomonadati</taxon>
        <taxon>Pseudomonadota</taxon>
        <taxon>Gammaproteobacteria</taxon>
        <taxon>Lysobacterales</taxon>
        <taxon>Lysobacteraceae</taxon>
        <taxon>Luteimonas</taxon>
    </lineage>
</organism>
<reference evidence="3" key="1">
    <citation type="journal article" date="2019" name="Int. J. Syst. Evol. Microbiol.">
        <title>The Global Catalogue of Microorganisms (GCM) 10K type strain sequencing project: providing services to taxonomists for standard genome sequencing and annotation.</title>
        <authorList>
            <consortium name="The Broad Institute Genomics Platform"/>
            <consortium name="The Broad Institute Genome Sequencing Center for Infectious Disease"/>
            <person name="Wu L."/>
            <person name="Ma J."/>
        </authorList>
    </citation>
    <scope>NUCLEOTIDE SEQUENCE [LARGE SCALE GENOMIC DNA]</scope>
    <source>
        <strain evidence="3">KCTC 42211</strain>
    </source>
</reference>
<dbReference type="RefSeq" id="WP_386709580.1">
    <property type="nucleotide sequence ID" value="NZ_JBHRYF010000008.1"/>
</dbReference>
<dbReference type="Proteomes" id="UP001595724">
    <property type="component" value="Unassembled WGS sequence"/>
</dbReference>
<evidence type="ECO:0008006" key="4">
    <source>
        <dbReference type="Google" id="ProtNLM"/>
    </source>
</evidence>